<dbReference type="PANTHER" id="PTHR34847">
    <property type="entry name" value="NODULATION PROTEIN U"/>
    <property type="match status" value="1"/>
</dbReference>
<gene>
    <name evidence="4" type="ORF">MYF79_16905</name>
</gene>
<accession>A0ABY4HS90</accession>
<reference evidence="4 5" key="1">
    <citation type="submission" date="2022-04" db="EMBL/GenBank/DDBJ databases">
        <title>The arsenic-methylating capacity of Chitinophaga filiformis YT5 during chitin decomposition.</title>
        <authorList>
            <person name="Chen G."/>
            <person name="Liang Y."/>
        </authorList>
    </citation>
    <scope>NUCLEOTIDE SEQUENCE [LARGE SCALE GENOMIC DNA]</scope>
    <source>
        <strain evidence="4 5">YT5</strain>
    </source>
</reference>
<dbReference type="Pfam" id="PF02543">
    <property type="entry name" value="Carbam_trans_N"/>
    <property type="match status" value="1"/>
</dbReference>
<dbReference type="Gene3D" id="3.30.420.40">
    <property type="match status" value="2"/>
</dbReference>
<dbReference type="InterPro" id="IPR031730">
    <property type="entry name" value="Carbam_trans_C"/>
</dbReference>
<evidence type="ECO:0000313" key="4">
    <source>
        <dbReference type="EMBL" id="UPK66620.1"/>
    </source>
</evidence>
<sequence length="581" mass="65309">METYYIGLSNTFHDSSIAIMNSQGEVLFAEATERKLQYKRGLSCPADNFDIGRTLKKYCKKGASFVVATSWSQDYLQFLDRLERLGFFSEKSLTNPLLQLPSRYIFSKASIYTILKLQHQYQKNAGTGILLALQQHFPESRVSFRSYSHHLAHAAYACYTSPYENAACAVIDGYGEGGSISIYHYADDKLKEVRLHKGPQSLGWLYEMITTLCGFDWFTGEEWKVMGLAPYGKIIPGAYQLIKELCRYENLRLHYPPVERIIAILKELEAFKRTPDSDPWTAADLAYTGQTCFAELTTAMLKDVEALKLSPNLVIGGGCGLNSSFNGTVTSTTGFSKLFVPSAPADDGNSIGAAMLALKEDNPALKLGSRSFFTPYLGSSIQEEAIKRMLQLGKVSNIRHLPLSIHKETAAKLAEGKLVAWVQGRAEFGPRSLGNRSILADPRPQDMKNKINSMVKFREEFRPFAPSILHEFGDTYFENYEETPYMERTLIFRKEVKSKVPAVVHANHTGRLQTVKKEWNASYYKLIKSFYDITGIPIVLNTSLNIMGKPILHSLEDAIGMFYTTGLDVLVVNDYMIEKQS</sequence>
<dbReference type="SUPFAM" id="SSF53067">
    <property type="entry name" value="Actin-like ATPase domain"/>
    <property type="match status" value="1"/>
</dbReference>
<name>A0ABY4HS90_CHIFI</name>
<dbReference type="CDD" id="cd24033">
    <property type="entry name" value="ASKHA_NBD_NodU_CmcH-like_N"/>
    <property type="match status" value="1"/>
</dbReference>
<dbReference type="EMBL" id="CP095855">
    <property type="protein sequence ID" value="UPK66620.1"/>
    <property type="molecule type" value="Genomic_DNA"/>
</dbReference>
<evidence type="ECO:0000313" key="5">
    <source>
        <dbReference type="Proteomes" id="UP000830198"/>
    </source>
</evidence>
<dbReference type="Proteomes" id="UP000830198">
    <property type="component" value="Chromosome"/>
</dbReference>
<protein>
    <recommendedName>
        <fullName evidence="6">Carbamoyltransferase</fullName>
    </recommendedName>
</protein>
<dbReference type="InterPro" id="IPR003696">
    <property type="entry name" value="Carbtransf_dom"/>
</dbReference>
<proteinExistence type="inferred from homology"/>
<dbReference type="Pfam" id="PF16861">
    <property type="entry name" value="Carbam_trans_C"/>
    <property type="match status" value="1"/>
</dbReference>
<keyword evidence="5" id="KW-1185">Reference proteome</keyword>
<dbReference type="Gene3D" id="3.90.870.20">
    <property type="entry name" value="Carbamoyltransferase, C-terminal domain"/>
    <property type="match status" value="1"/>
</dbReference>
<evidence type="ECO:0008006" key="6">
    <source>
        <dbReference type="Google" id="ProtNLM"/>
    </source>
</evidence>
<evidence type="ECO:0000259" key="3">
    <source>
        <dbReference type="Pfam" id="PF16861"/>
    </source>
</evidence>
<feature type="domain" description="Carbamoyltransferase C-terminal" evidence="3">
    <location>
        <begin position="410"/>
        <end position="579"/>
    </location>
</feature>
<dbReference type="InterPro" id="IPR051338">
    <property type="entry name" value="NodU/CmcH_Carbamoyltrnsfr"/>
</dbReference>
<dbReference type="RefSeq" id="WP_247808831.1">
    <property type="nucleotide sequence ID" value="NZ_CP095855.1"/>
</dbReference>
<organism evidence="4 5">
    <name type="scientific">Chitinophaga filiformis</name>
    <name type="common">Myxococcus filiformis</name>
    <name type="synonym">Flexibacter filiformis</name>
    <dbReference type="NCBI Taxonomy" id="104663"/>
    <lineage>
        <taxon>Bacteria</taxon>
        <taxon>Pseudomonadati</taxon>
        <taxon>Bacteroidota</taxon>
        <taxon>Chitinophagia</taxon>
        <taxon>Chitinophagales</taxon>
        <taxon>Chitinophagaceae</taxon>
        <taxon>Chitinophaga</taxon>
    </lineage>
</organism>
<dbReference type="InterPro" id="IPR038152">
    <property type="entry name" value="Carbam_trans_C_sf"/>
</dbReference>
<evidence type="ECO:0000259" key="2">
    <source>
        <dbReference type="Pfam" id="PF02543"/>
    </source>
</evidence>
<comment type="similarity">
    <text evidence="1">Belongs to the NodU/CmcH family.</text>
</comment>
<feature type="domain" description="Carbamoyltransferase" evidence="2">
    <location>
        <begin position="6"/>
        <end position="355"/>
    </location>
</feature>
<dbReference type="InterPro" id="IPR043129">
    <property type="entry name" value="ATPase_NBD"/>
</dbReference>
<evidence type="ECO:0000256" key="1">
    <source>
        <dbReference type="ARBA" id="ARBA00006129"/>
    </source>
</evidence>
<dbReference type="PANTHER" id="PTHR34847:SF1">
    <property type="entry name" value="NODULATION PROTEIN U"/>
    <property type="match status" value="1"/>
</dbReference>